<dbReference type="CDD" id="cd08503">
    <property type="entry name" value="PBP2_NikA_DppA_OppA_like_17"/>
    <property type="match status" value="1"/>
</dbReference>
<name>A0A562N3R8_9HYPH</name>
<evidence type="ECO:0000256" key="3">
    <source>
        <dbReference type="ARBA" id="ARBA00022448"/>
    </source>
</evidence>
<evidence type="ECO:0000256" key="2">
    <source>
        <dbReference type="ARBA" id="ARBA00005695"/>
    </source>
</evidence>
<dbReference type="SUPFAM" id="SSF53850">
    <property type="entry name" value="Periplasmic binding protein-like II"/>
    <property type="match status" value="1"/>
</dbReference>
<keyword evidence="8" id="KW-1185">Reference proteome</keyword>
<evidence type="ECO:0000256" key="1">
    <source>
        <dbReference type="ARBA" id="ARBA00004418"/>
    </source>
</evidence>
<feature type="domain" description="Solute-binding protein family 5" evidence="6">
    <location>
        <begin position="84"/>
        <end position="434"/>
    </location>
</feature>
<keyword evidence="3" id="KW-0813">Transport</keyword>
<evidence type="ECO:0000313" key="8">
    <source>
        <dbReference type="Proteomes" id="UP000317122"/>
    </source>
</evidence>
<comment type="subcellular location">
    <subcellularLocation>
        <location evidence="1">Periplasm</location>
    </subcellularLocation>
</comment>
<feature type="chain" id="PRO_5021720245" evidence="5">
    <location>
        <begin position="24"/>
        <end position="519"/>
    </location>
</feature>
<dbReference type="PANTHER" id="PTHR30290:SF10">
    <property type="entry name" value="PERIPLASMIC OLIGOPEPTIDE-BINDING PROTEIN-RELATED"/>
    <property type="match status" value="1"/>
</dbReference>
<dbReference type="AlphaFoldDB" id="A0A562N3R8"/>
<dbReference type="Pfam" id="PF00496">
    <property type="entry name" value="SBP_bac_5"/>
    <property type="match status" value="1"/>
</dbReference>
<evidence type="ECO:0000256" key="5">
    <source>
        <dbReference type="SAM" id="SignalP"/>
    </source>
</evidence>
<comment type="caution">
    <text evidence="7">The sequence shown here is derived from an EMBL/GenBank/DDBJ whole genome shotgun (WGS) entry which is preliminary data.</text>
</comment>
<evidence type="ECO:0000313" key="7">
    <source>
        <dbReference type="EMBL" id="TWI26827.1"/>
    </source>
</evidence>
<proteinExistence type="inferred from homology"/>
<sequence>MVIRSNKSFLNRRQVLAGMSALAAIPFASRGMAASVKPTGICRFGVSGAATTDTLDASNARDAFPYLLNTGLRNCLTEVGRSGKLIPELAESWDTNHDATQWTFKIRQGVQFHSGKTLTSEDVVETFKDQMRAESSATQRSTLADVVELKTDGPQSVVITLKSANVGLPDIFSHINFAIAPFKDGKVDWTSGDGTGGYQLESFSPGILAKLKRNQNYWKSDRAHFEAVEIVGINDPTARLSALRGGQVDVISRVPPKLAKMISALKDVQVVTVNGTLHYNFSMNTTLTPFSDVNVRLAMKHLINRQNFVQKILGGYGAVSDDNPIAPSYRFYNPNLKNPHTYDPDKAKFYLNKAGVSGLHVQLFASEAAFDGATDAAALFSNDAKAGGVQLDPVRTPSDGYWAEIFGKKAFFAEYWSGRSTEDSLLTQAYSKSSSENGSHWANERFNELLVQARGELNEDRRRDQYAELQQILHDDSGAIVMAFVDHVMAVTPKVETGQLTPTGYELENFRAIERWSFK</sequence>
<dbReference type="RefSeq" id="WP_145721749.1">
    <property type="nucleotide sequence ID" value="NZ_BSPF01000114.1"/>
</dbReference>
<comment type="similarity">
    <text evidence="2">Belongs to the bacterial solute-binding protein 5 family.</text>
</comment>
<keyword evidence="4 5" id="KW-0732">Signal</keyword>
<dbReference type="Gene3D" id="3.90.76.10">
    <property type="entry name" value="Dipeptide-binding Protein, Domain 1"/>
    <property type="match status" value="1"/>
</dbReference>
<dbReference type="GO" id="GO:0015833">
    <property type="term" value="P:peptide transport"/>
    <property type="evidence" value="ECO:0007669"/>
    <property type="project" value="TreeGrafter"/>
</dbReference>
<dbReference type="GO" id="GO:1904680">
    <property type="term" value="F:peptide transmembrane transporter activity"/>
    <property type="evidence" value="ECO:0007669"/>
    <property type="project" value="TreeGrafter"/>
</dbReference>
<evidence type="ECO:0000259" key="6">
    <source>
        <dbReference type="Pfam" id="PF00496"/>
    </source>
</evidence>
<dbReference type="Gene3D" id="3.40.190.10">
    <property type="entry name" value="Periplasmic binding protein-like II"/>
    <property type="match status" value="1"/>
</dbReference>
<protein>
    <submittedName>
        <fullName evidence="7">Peptide/nickel transport system substrate-binding protein</fullName>
    </submittedName>
</protein>
<reference evidence="7 8" key="1">
    <citation type="journal article" date="2015" name="Stand. Genomic Sci.">
        <title>Genomic Encyclopedia of Bacterial and Archaeal Type Strains, Phase III: the genomes of soil and plant-associated and newly described type strains.</title>
        <authorList>
            <person name="Whitman W.B."/>
            <person name="Woyke T."/>
            <person name="Klenk H.P."/>
            <person name="Zhou Y."/>
            <person name="Lilburn T.G."/>
            <person name="Beck B.J."/>
            <person name="De Vos P."/>
            <person name="Vandamme P."/>
            <person name="Eisen J.A."/>
            <person name="Garrity G."/>
            <person name="Hugenholtz P."/>
            <person name="Kyrpides N.C."/>
        </authorList>
    </citation>
    <scope>NUCLEOTIDE SEQUENCE [LARGE SCALE GENOMIC DNA]</scope>
    <source>
        <strain evidence="7 8">CGMCC 1.2546</strain>
    </source>
</reference>
<dbReference type="OrthoDB" id="9803988at2"/>
<dbReference type="Gene3D" id="3.10.105.10">
    <property type="entry name" value="Dipeptide-binding Protein, Domain 3"/>
    <property type="match status" value="1"/>
</dbReference>
<evidence type="ECO:0000256" key="4">
    <source>
        <dbReference type="ARBA" id="ARBA00022729"/>
    </source>
</evidence>
<dbReference type="PANTHER" id="PTHR30290">
    <property type="entry name" value="PERIPLASMIC BINDING COMPONENT OF ABC TRANSPORTER"/>
    <property type="match status" value="1"/>
</dbReference>
<dbReference type="GO" id="GO:0030288">
    <property type="term" value="C:outer membrane-bounded periplasmic space"/>
    <property type="evidence" value="ECO:0007669"/>
    <property type="project" value="UniProtKB-ARBA"/>
</dbReference>
<dbReference type="PIRSF" id="PIRSF002741">
    <property type="entry name" value="MppA"/>
    <property type="match status" value="1"/>
</dbReference>
<dbReference type="InterPro" id="IPR030678">
    <property type="entry name" value="Peptide/Ni-bd"/>
</dbReference>
<dbReference type="GO" id="GO:0043190">
    <property type="term" value="C:ATP-binding cassette (ABC) transporter complex"/>
    <property type="evidence" value="ECO:0007669"/>
    <property type="project" value="InterPro"/>
</dbReference>
<gene>
    <name evidence="7" type="ORF">IQ26_05783</name>
</gene>
<dbReference type="InterPro" id="IPR039424">
    <property type="entry name" value="SBP_5"/>
</dbReference>
<dbReference type="EMBL" id="VLKT01000046">
    <property type="protein sequence ID" value="TWI26827.1"/>
    <property type="molecule type" value="Genomic_DNA"/>
</dbReference>
<dbReference type="Proteomes" id="UP000317122">
    <property type="component" value="Unassembled WGS sequence"/>
</dbReference>
<feature type="signal peptide" evidence="5">
    <location>
        <begin position="1"/>
        <end position="23"/>
    </location>
</feature>
<dbReference type="InterPro" id="IPR000914">
    <property type="entry name" value="SBP_5_dom"/>
</dbReference>
<accession>A0A562N3R8</accession>
<organism evidence="7 8">
    <name type="scientific">Mesorhizobium tianshanense</name>
    <dbReference type="NCBI Taxonomy" id="39844"/>
    <lineage>
        <taxon>Bacteria</taxon>
        <taxon>Pseudomonadati</taxon>
        <taxon>Pseudomonadota</taxon>
        <taxon>Alphaproteobacteria</taxon>
        <taxon>Hyphomicrobiales</taxon>
        <taxon>Phyllobacteriaceae</taxon>
        <taxon>Mesorhizobium</taxon>
    </lineage>
</organism>